<dbReference type="InterPro" id="IPR036291">
    <property type="entry name" value="NAD(P)-bd_dom_sf"/>
</dbReference>
<gene>
    <name evidence="3" type="ORF">ACFO3J_13060</name>
</gene>
<dbReference type="EC" id="1.-.-.-" evidence="3"/>
<dbReference type="SUPFAM" id="SSF51735">
    <property type="entry name" value="NAD(P)-binding Rossmann-fold domains"/>
    <property type="match status" value="1"/>
</dbReference>
<comment type="caution">
    <text evidence="3">The sequence shown here is derived from an EMBL/GenBank/DDBJ whole genome shotgun (WGS) entry which is preliminary data.</text>
</comment>
<dbReference type="Pfam" id="PF00106">
    <property type="entry name" value="adh_short"/>
    <property type="match status" value="1"/>
</dbReference>
<dbReference type="PRINTS" id="PR00081">
    <property type="entry name" value="GDHRDH"/>
</dbReference>
<dbReference type="RefSeq" id="WP_386429352.1">
    <property type="nucleotide sequence ID" value="NZ_JBHSBB010000010.1"/>
</dbReference>
<evidence type="ECO:0000313" key="3">
    <source>
        <dbReference type="EMBL" id="MFC4032409.1"/>
    </source>
</evidence>
<dbReference type="CDD" id="cd05233">
    <property type="entry name" value="SDR_c"/>
    <property type="match status" value="1"/>
</dbReference>
<dbReference type="GO" id="GO:0016491">
    <property type="term" value="F:oxidoreductase activity"/>
    <property type="evidence" value="ECO:0007669"/>
    <property type="project" value="UniProtKB-KW"/>
</dbReference>
<keyword evidence="2 3" id="KW-0560">Oxidoreductase</keyword>
<dbReference type="Gene3D" id="3.40.50.720">
    <property type="entry name" value="NAD(P)-binding Rossmann-like Domain"/>
    <property type="match status" value="1"/>
</dbReference>
<evidence type="ECO:0000256" key="1">
    <source>
        <dbReference type="ARBA" id="ARBA00006484"/>
    </source>
</evidence>
<comment type="similarity">
    <text evidence="1">Belongs to the short-chain dehydrogenases/reductases (SDR) family.</text>
</comment>
<dbReference type="InterPro" id="IPR002347">
    <property type="entry name" value="SDR_fam"/>
</dbReference>
<name>A0ABV8HNK4_9ACTN</name>
<dbReference type="Proteomes" id="UP001595765">
    <property type="component" value="Unassembled WGS sequence"/>
</dbReference>
<evidence type="ECO:0000313" key="4">
    <source>
        <dbReference type="Proteomes" id="UP001595765"/>
    </source>
</evidence>
<keyword evidence="4" id="KW-1185">Reference proteome</keyword>
<protein>
    <submittedName>
        <fullName evidence="3">SDR family oxidoreductase</fullName>
        <ecNumber evidence="3">1.-.-.-</ecNumber>
    </submittedName>
</protein>
<evidence type="ECO:0000256" key="2">
    <source>
        <dbReference type="ARBA" id="ARBA00023002"/>
    </source>
</evidence>
<dbReference type="EMBL" id="JBHSBB010000010">
    <property type="protein sequence ID" value="MFC4032409.1"/>
    <property type="molecule type" value="Genomic_DNA"/>
</dbReference>
<dbReference type="PANTHER" id="PTHR43669:SF3">
    <property type="entry name" value="ALCOHOL DEHYDROGENASE, PUTATIVE (AFU_ORTHOLOGUE AFUA_3G03445)-RELATED"/>
    <property type="match status" value="1"/>
</dbReference>
<accession>A0ABV8HNK4</accession>
<dbReference type="PANTHER" id="PTHR43669">
    <property type="entry name" value="5-KETO-D-GLUCONATE 5-REDUCTASE"/>
    <property type="match status" value="1"/>
</dbReference>
<sequence length="249" mass="25866">MSLSEVAGSTVIVTGASRGFGRGTATALAQAGARVIGLARDGEALEKLHGELGDAFIGVRGDATDPELAAELLVRYEPRTVVLNAGANPVTRPIQEHTWDTFRNNWEVDVQQVFNWVRAALRQPLPAGSSVISISSAAALRGSPLSGGYSGAKATVRFISNYAAAESQSRELGIRFLSVLPMLSPATDLGANGAAAYAAAQGITTEAFVRNMGTILTPEIVGDALVGLAGDPHQTHLAYMLTADGLNPV</sequence>
<reference evidence="4" key="1">
    <citation type="journal article" date="2019" name="Int. J. Syst. Evol. Microbiol.">
        <title>The Global Catalogue of Microorganisms (GCM) 10K type strain sequencing project: providing services to taxonomists for standard genome sequencing and annotation.</title>
        <authorList>
            <consortium name="The Broad Institute Genomics Platform"/>
            <consortium name="The Broad Institute Genome Sequencing Center for Infectious Disease"/>
            <person name="Wu L."/>
            <person name="Ma J."/>
        </authorList>
    </citation>
    <scope>NUCLEOTIDE SEQUENCE [LARGE SCALE GENOMIC DNA]</scope>
    <source>
        <strain evidence="4">CGMCC 4.7237</strain>
    </source>
</reference>
<organism evidence="3 4">
    <name type="scientific">Streptomyces polygonati</name>
    <dbReference type="NCBI Taxonomy" id="1617087"/>
    <lineage>
        <taxon>Bacteria</taxon>
        <taxon>Bacillati</taxon>
        <taxon>Actinomycetota</taxon>
        <taxon>Actinomycetes</taxon>
        <taxon>Kitasatosporales</taxon>
        <taxon>Streptomycetaceae</taxon>
        <taxon>Streptomyces</taxon>
    </lineage>
</organism>
<proteinExistence type="inferred from homology"/>